<organism evidence="2 3">
    <name type="scientific">Mycolicibacterium paratuberculosis (strain ATCC BAA-968 / K-10)</name>
    <name type="common">Mycobacterium paratuberculosis</name>
    <dbReference type="NCBI Taxonomy" id="262316"/>
    <lineage>
        <taxon>Bacteria</taxon>
        <taxon>Bacillati</taxon>
        <taxon>Actinomycetota</taxon>
        <taxon>Actinomycetes</taxon>
        <taxon>Mycobacteriales</taxon>
        <taxon>Mycobacteriaceae</taxon>
        <taxon>Mycobacterium</taxon>
        <taxon>Mycobacterium avium complex (MAC)</taxon>
    </lineage>
</organism>
<gene>
    <name evidence="2" type="ordered locus">MAP_1717</name>
</gene>
<accession>Q73Z86</accession>
<dbReference type="Proteomes" id="UP000000580">
    <property type="component" value="Chromosome"/>
</dbReference>
<name>Q73Z86_MYCPA</name>
<evidence type="ECO:0000313" key="2">
    <source>
        <dbReference type="EMBL" id="AAS04034.1"/>
    </source>
</evidence>
<dbReference type="EMBL" id="AE016958">
    <property type="protein sequence ID" value="AAS04034.1"/>
    <property type="molecule type" value="Genomic_DNA"/>
</dbReference>
<protein>
    <submittedName>
        <fullName evidence="2">Uncharacterized protein</fullName>
    </submittedName>
</protein>
<dbReference type="KEGG" id="mpa:MAP_1717"/>
<dbReference type="HOGENOM" id="CLU_111601_0_0_11"/>
<sequence length="214" mass="21792">MTHSIGRRERNPVKTTAHRRSAVVGLAAVALITVGCSNGKSVDASAPPHAAASATSTSANPAQPTEVNLIGESNVEVTLTGPIAAKYASATDDQKKALGKPLTGDRNAGKRESGVVFQQFEGGVITAKNDAPGTPAYITLGKIREAWNVPRGADGTPEITGTNGSAGPLGSPVSDQSSVGDVLVSNFEHGTIQYNPKTDQVAVTVNGKVVPSGL</sequence>
<dbReference type="STRING" id="262316.MAP_1717"/>
<feature type="compositionally biased region" description="Low complexity" evidence="1">
    <location>
        <begin position="44"/>
        <end position="64"/>
    </location>
</feature>
<dbReference type="eggNOG" id="COG5479">
    <property type="taxonomic scope" value="Bacteria"/>
</dbReference>
<dbReference type="SMR" id="Q73Z86"/>
<dbReference type="Pfam" id="PF08310">
    <property type="entry name" value="LGFP"/>
    <property type="match status" value="1"/>
</dbReference>
<reference evidence="2 3" key="1">
    <citation type="journal article" date="2005" name="Proc. Natl. Acad. Sci. U.S.A.">
        <title>The complete genome sequence of Mycobacterium avium subspecies paratuberculosis.</title>
        <authorList>
            <person name="Li L."/>
            <person name="Bannantine J.P."/>
            <person name="Zhang Q."/>
            <person name="Amonsin A."/>
            <person name="May B.J."/>
            <person name="Alt D."/>
            <person name="Banerji N."/>
            <person name="Kanjilal S."/>
            <person name="Kapur V."/>
        </authorList>
    </citation>
    <scope>NUCLEOTIDE SEQUENCE [LARGE SCALE GENOMIC DNA]</scope>
    <source>
        <strain evidence="3">ATCC BAA-968 / K-10</strain>
    </source>
</reference>
<keyword evidence="3" id="KW-1185">Reference proteome</keyword>
<dbReference type="AlphaFoldDB" id="Q73Z86"/>
<feature type="region of interest" description="Disordered" evidence="1">
    <location>
        <begin position="42"/>
        <end position="64"/>
    </location>
</feature>
<proteinExistence type="predicted"/>
<evidence type="ECO:0000256" key="1">
    <source>
        <dbReference type="SAM" id="MobiDB-lite"/>
    </source>
</evidence>
<evidence type="ECO:0000313" key="3">
    <source>
        <dbReference type="Proteomes" id="UP000000580"/>
    </source>
</evidence>
<dbReference type="InterPro" id="IPR013207">
    <property type="entry name" value="LGFP"/>
</dbReference>